<evidence type="ECO:0000313" key="8">
    <source>
        <dbReference type="Proteomes" id="UP001241092"/>
    </source>
</evidence>
<gene>
    <name evidence="7" type="ORF">hbim_02960</name>
</gene>
<name>A0AAI8TU60_MYCME</name>
<dbReference type="AlphaFoldDB" id="A0AAI8TU60"/>
<feature type="chain" id="PRO_5042614172" description="Lipoprotein LpqH" evidence="6">
    <location>
        <begin position="24"/>
        <end position="158"/>
    </location>
</feature>
<protein>
    <recommendedName>
        <fullName evidence="9">Lipoprotein LpqH</fullName>
    </recommendedName>
</protein>
<keyword evidence="2 6" id="KW-0732">Signal</keyword>
<feature type="signal peptide" evidence="6">
    <location>
        <begin position="1"/>
        <end position="23"/>
    </location>
</feature>
<dbReference type="PROSITE" id="PS51257">
    <property type="entry name" value="PROKAR_LIPOPROTEIN"/>
    <property type="match status" value="1"/>
</dbReference>
<evidence type="ECO:0000256" key="4">
    <source>
        <dbReference type="ARBA" id="ARBA00023139"/>
    </source>
</evidence>
<evidence type="ECO:0000256" key="2">
    <source>
        <dbReference type="ARBA" id="ARBA00022729"/>
    </source>
</evidence>
<evidence type="ECO:0000256" key="5">
    <source>
        <dbReference type="ARBA" id="ARBA00023288"/>
    </source>
</evidence>
<dbReference type="Proteomes" id="UP001241092">
    <property type="component" value="Chromosome"/>
</dbReference>
<evidence type="ECO:0008006" key="9">
    <source>
        <dbReference type="Google" id="ProtNLM"/>
    </source>
</evidence>
<evidence type="ECO:0000256" key="6">
    <source>
        <dbReference type="SAM" id="SignalP"/>
    </source>
</evidence>
<keyword evidence="5" id="KW-0449">Lipoprotein</keyword>
<keyword evidence="4" id="KW-0564">Palmitate</keyword>
<keyword evidence="3" id="KW-0472">Membrane</keyword>
<organism evidence="7 8">
    <name type="scientific">Mycolicibacterium mageritense</name>
    <name type="common">Mycobacterium mageritense</name>
    <dbReference type="NCBI Taxonomy" id="53462"/>
    <lineage>
        <taxon>Bacteria</taxon>
        <taxon>Bacillati</taxon>
        <taxon>Actinomycetota</taxon>
        <taxon>Actinomycetes</taxon>
        <taxon>Mycobacteriales</taxon>
        <taxon>Mycobacteriaceae</taxon>
        <taxon>Mycolicibacterium</taxon>
    </lineage>
</organism>
<evidence type="ECO:0000256" key="3">
    <source>
        <dbReference type="ARBA" id="ARBA00023136"/>
    </source>
</evidence>
<dbReference type="EMBL" id="AP027452">
    <property type="protein sequence ID" value="BDY29024.1"/>
    <property type="molecule type" value="Genomic_DNA"/>
</dbReference>
<evidence type="ECO:0000256" key="1">
    <source>
        <dbReference type="ARBA" id="ARBA00022475"/>
    </source>
</evidence>
<sequence length="158" mass="16764">MRRCTLLAFTTLSAVGTLLTACGADGGRDGRADDRPKPIGLPYAEPQVVVDGAPLAGLDPKMFTCQDKPGQRIILSGPDVKDGGLGLTLSVDEPRTLESFSFKLDGVQYSAADNRPNTKASVTHDGDRYTIEGVAQSWDVEPAVFKPFTASFTCKSIG</sequence>
<reference evidence="7" key="1">
    <citation type="submission" date="2023-03" db="EMBL/GenBank/DDBJ databases">
        <title>Draft genome sequence of a Mycolicibacterium mageritense strain H4_3_1 isolated from a hybrid biological-inorganic system reactor.</title>
        <authorList>
            <person name="Feng X."/>
            <person name="Kazama D."/>
            <person name="Sato K."/>
            <person name="Kobayashi H."/>
        </authorList>
    </citation>
    <scope>NUCLEOTIDE SEQUENCE</scope>
    <source>
        <strain evidence="7">H4_3_1</strain>
    </source>
</reference>
<dbReference type="Pfam" id="PF05481">
    <property type="entry name" value="Myco_19_kDa"/>
    <property type="match status" value="1"/>
</dbReference>
<dbReference type="InterPro" id="IPR008691">
    <property type="entry name" value="LpqH"/>
</dbReference>
<accession>A0AAI8TU60</accession>
<keyword evidence="1" id="KW-1003">Cell membrane</keyword>
<dbReference type="GO" id="GO:0016020">
    <property type="term" value="C:membrane"/>
    <property type="evidence" value="ECO:0007669"/>
    <property type="project" value="InterPro"/>
</dbReference>
<proteinExistence type="predicted"/>
<evidence type="ECO:0000313" key="7">
    <source>
        <dbReference type="EMBL" id="BDY29024.1"/>
    </source>
</evidence>